<feature type="domain" description="Ubiquitin-like" evidence="2">
    <location>
        <begin position="2"/>
        <end position="77"/>
    </location>
</feature>
<dbReference type="InterPro" id="IPR000626">
    <property type="entry name" value="Ubiquitin-like_dom"/>
</dbReference>
<keyword evidence="1" id="KW-0812">Transmembrane</keyword>
<dbReference type="Gene3D" id="3.10.20.90">
    <property type="entry name" value="Phosphatidylinositol 3-kinase Catalytic Subunit, Chain A, domain 1"/>
    <property type="match status" value="1"/>
</dbReference>
<dbReference type="Proteomes" id="UP000887572">
    <property type="component" value="Unplaced"/>
</dbReference>
<evidence type="ECO:0000259" key="2">
    <source>
        <dbReference type="PROSITE" id="PS50053"/>
    </source>
</evidence>
<dbReference type="AlphaFoldDB" id="A0A914ID35"/>
<dbReference type="FunFam" id="3.10.20.90:FF:000160">
    <property type="entry name" value="Polyubiquitin-C"/>
    <property type="match status" value="1"/>
</dbReference>
<feature type="transmembrane region" description="Helical" evidence="1">
    <location>
        <begin position="89"/>
        <end position="108"/>
    </location>
</feature>
<dbReference type="InterPro" id="IPR019956">
    <property type="entry name" value="Ubiquitin_dom"/>
</dbReference>
<proteinExistence type="predicted"/>
<organism evidence="3 4">
    <name type="scientific">Globodera rostochiensis</name>
    <name type="common">Golden nematode worm</name>
    <name type="synonym">Heterodera rostochiensis</name>
    <dbReference type="NCBI Taxonomy" id="31243"/>
    <lineage>
        <taxon>Eukaryota</taxon>
        <taxon>Metazoa</taxon>
        <taxon>Ecdysozoa</taxon>
        <taxon>Nematoda</taxon>
        <taxon>Chromadorea</taxon>
        <taxon>Rhabditida</taxon>
        <taxon>Tylenchina</taxon>
        <taxon>Tylenchomorpha</taxon>
        <taxon>Tylenchoidea</taxon>
        <taxon>Heteroderidae</taxon>
        <taxon>Heteroderinae</taxon>
        <taxon>Globodera</taxon>
    </lineage>
</organism>
<dbReference type="SMART" id="SM00213">
    <property type="entry name" value="UBQ"/>
    <property type="match status" value="1"/>
</dbReference>
<evidence type="ECO:0000313" key="4">
    <source>
        <dbReference type="WBParaSite" id="Gr19_v10_g9491.t1"/>
    </source>
</evidence>
<dbReference type="InterPro" id="IPR050158">
    <property type="entry name" value="Ubiquitin_ubiquitin-like"/>
</dbReference>
<sequence length="141" mass="15870">MTQIFVKTFTGKTITLEVEASDTIANVKTKIHDKEGIRPEQQRLIFEGKQVDDMCSVADYNIQKEPNLHLTLRLCGAGPKRKPTNPREVLVVLTFFNSAFTAALFRLYGGAFPPLRRRFSAFTAAFNPPLQLRFSAFTAAF</sequence>
<dbReference type="InterPro" id="IPR029071">
    <property type="entry name" value="Ubiquitin-like_domsf"/>
</dbReference>
<reference evidence="4" key="1">
    <citation type="submission" date="2022-11" db="UniProtKB">
        <authorList>
            <consortium name="WormBaseParasite"/>
        </authorList>
    </citation>
    <scope>IDENTIFICATION</scope>
</reference>
<keyword evidence="1" id="KW-0472">Membrane</keyword>
<name>A0A914ID35_GLORO</name>
<dbReference type="PANTHER" id="PTHR10666">
    <property type="entry name" value="UBIQUITIN"/>
    <property type="match status" value="1"/>
</dbReference>
<dbReference type="PROSITE" id="PS50053">
    <property type="entry name" value="UBIQUITIN_2"/>
    <property type="match status" value="1"/>
</dbReference>
<dbReference type="Pfam" id="PF00240">
    <property type="entry name" value="ubiquitin"/>
    <property type="match status" value="1"/>
</dbReference>
<protein>
    <submittedName>
        <fullName evidence="4">Ubiquitin-like domain-containing protein</fullName>
    </submittedName>
</protein>
<evidence type="ECO:0000313" key="3">
    <source>
        <dbReference type="Proteomes" id="UP000887572"/>
    </source>
</evidence>
<dbReference type="SUPFAM" id="SSF54236">
    <property type="entry name" value="Ubiquitin-like"/>
    <property type="match status" value="1"/>
</dbReference>
<dbReference type="WBParaSite" id="Gr19_v10_g9491.t1">
    <property type="protein sequence ID" value="Gr19_v10_g9491.t1"/>
    <property type="gene ID" value="Gr19_v10_g9491"/>
</dbReference>
<keyword evidence="1" id="KW-1133">Transmembrane helix</keyword>
<dbReference type="PRINTS" id="PR00348">
    <property type="entry name" value="UBIQUITIN"/>
</dbReference>
<evidence type="ECO:0000256" key="1">
    <source>
        <dbReference type="SAM" id="Phobius"/>
    </source>
</evidence>
<accession>A0A914ID35</accession>
<keyword evidence="3" id="KW-1185">Reference proteome</keyword>